<dbReference type="SMART" id="SM00345">
    <property type="entry name" value="HTH_GNTR"/>
    <property type="match status" value="1"/>
</dbReference>
<gene>
    <name evidence="5" type="ORF">ACFPN2_35640</name>
</gene>
<evidence type="ECO:0000313" key="5">
    <source>
        <dbReference type="EMBL" id="MFC4314454.1"/>
    </source>
</evidence>
<dbReference type="Pfam" id="PF00392">
    <property type="entry name" value="GntR"/>
    <property type="match status" value="1"/>
</dbReference>
<keyword evidence="3" id="KW-0804">Transcription</keyword>
<evidence type="ECO:0000256" key="2">
    <source>
        <dbReference type="ARBA" id="ARBA00023125"/>
    </source>
</evidence>
<dbReference type="InterPro" id="IPR011711">
    <property type="entry name" value="GntR_C"/>
</dbReference>
<keyword evidence="1" id="KW-0805">Transcription regulation</keyword>
<dbReference type="SUPFAM" id="SSF46785">
    <property type="entry name" value="Winged helix' DNA-binding domain"/>
    <property type="match status" value="1"/>
</dbReference>
<keyword evidence="6" id="KW-1185">Reference proteome</keyword>
<dbReference type="Gene3D" id="1.10.10.10">
    <property type="entry name" value="Winged helix-like DNA-binding domain superfamily/Winged helix DNA-binding domain"/>
    <property type="match status" value="1"/>
</dbReference>
<keyword evidence="2" id="KW-0238">DNA-binding</keyword>
<dbReference type="InterPro" id="IPR000524">
    <property type="entry name" value="Tscrpt_reg_HTH_GntR"/>
</dbReference>
<accession>A0ABV8T7J1</accession>
<proteinExistence type="predicted"/>
<reference evidence="6" key="1">
    <citation type="journal article" date="2019" name="Int. J. Syst. Evol. Microbiol.">
        <title>The Global Catalogue of Microorganisms (GCM) 10K type strain sequencing project: providing services to taxonomists for standard genome sequencing and annotation.</title>
        <authorList>
            <consortium name="The Broad Institute Genomics Platform"/>
            <consortium name="The Broad Institute Genome Sequencing Center for Infectious Disease"/>
            <person name="Wu L."/>
            <person name="Ma J."/>
        </authorList>
    </citation>
    <scope>NUCLEOTIDE SEQUENCE [LARGE SCALE GENOMIC DNA]</scope>
    <source>
        <strain evidence="6">CGMCC 1.10759</strain>
    </source>
</reference>
<dbReference type="PROSITE" id="PS50949">
    <property type="entry name" value="HTH_GNTR"/>
    <property type="match status" value="1"/>
</dbReference>
<dbReference type="SUPFAM" id="SSF48008">
    <property type="entry name" value="GntR ligand-binding domain-like"/>
    <property type="match status" value="1"/>
</dbReference>
<feature type="domain" description="HTH gntR-type" evidence="4">
    <location>
        <begin position="21"/>
        <end position="88"/>
    </location>
</feature>
<dbReference type="Gene3D" id="1.20.120.530">
    <property type="entry name" value="GntR ligand-binding domain-like"/>
    <property type="match status" value="1"/>
</dbReference>
<dbReference type="PANTHER" id="PTHR43537:SF41">
    <property type="entry name" value="TRANSCRIPTIONAL REGULATORY PROTEIN"/>
    <property type="match status" value="1"/>
</dbReference>
<evidence type="ECO:0000256" key="3">
    <source>
        <dbReference type="ARBA" id="ARBA00023163"/>
    </source>
</evidence>
<dbReference type="CDD" id="cd07377">
    <property type="entry name" value="WHTH_GntR"/>
    <property type="match status" value="1"/>
</dbReference>
<dbReference type="Pfam" id="PF07729">
    <property type="entry name" value="FCD"/>
    <property type="match status" value="1"/>
</dbReference>
<name>A0ABV8T7J1_9GAMM</name>
<dbReference type="Proteomes" id="UP001595904">
    <property type="component" value="Unassembled WGS sequence"/>
</dbReference>
<protein>
    <submittedName>
        <fullName evidence="5">GntR family transcriptional regulator</fullName>
    </submittedName>
</protein>
<dbReference type="PANTHER" id="PTHR43537">
    <property type="entry name" value="TRANSCRIPTIONAL REGULATOR, GNTR FAMILY"/>
    <property type="match status" value="1"/>
</dbReference>
<evidence type="ECO:0000256" key="1">
    <source>
        <dbReference type="ARBA" id="ARBA00023015"/>
    </source>
</evidence>
<dbReference type="InterPro" id="IPR036388">
    <property type="entry name" value="WH-like_DNA-bd_sf"/>
</dbReference>
<organism evidence="5 6">
    <name type="scientific">Steroidobacter flavus</name>
    <dbReference type="NCBI Taxonomy" id="1842136"/>
    <lineage>
        <taxon>Bacteria</taxon>
        <taxon>Pseudomonadati</taxon>
        <taxon>Pseudomonadota</taxon>
        <taxon>Gammaproteobacteria</taxon>
        <taxon>Steroidobacterales</taxon>
        <taxon>Steroidobacteraceae</taxon>
        <taxon>Steroidobacter</taxon>
    </lineage>
</organism>
<evidence type="ECO:0000313" key="6">
    <source>
        <dbReference type="Proteomes" id="UP001595904"/>
    </source>
</evidence>
<dbReference type="EMBL" id="JBHSDU010000015">
    <property type="protein sequence ID" value="MFC4314454.1"/>
    <property type="molecule type" value="Genomic_DNA"/>
</dbReference>
<sequence>MIVYGIPSGACVFTAMSIVVRTLSDRVFEIVREQILKGQLPNGEPIRQDALANELGISKIPLREALARLEQEGLLINHPNRGYYVQAMSRDQVDEIYALRLSIEPQAAAYSSGVATDDDRAVAMKAFTALDTAAHSNLADVAVRNREFHIALVEPGRKVLTTQLVERLAVLAERYVIAHLEPAGRDARAHIEHQALFNAWLERDKRKVEKLLKEHIQGTLKDLRAQLKDSD</sequence>
<evidence type="ECO:0000259" key="4">
    <source>
        <dbReference type="PROSITE" id="PS50949"/>
    </source>
</evidence>
<dbReference type="SMART" id="SM00895">
    <property type="entry name" value="FCD"/>
    <property type="match status" value="1"/>
</dbReference>
<dbReference type="InterPro" id="IPR036390">
    <property type="entry name" value="WH_DNA-bd_sf"/>
</dbReference>
<dbReference type="RefSeq" id="WP_380605639.1">
    <property type="nucleotide sequence ID" value="NZ_JBHSDU010000015.1"/>
</dbReference>
<comment type="caution">
    <text evidence="5">The sequence shown here is derived from an EMBL/GenBank/DDBJ whole genome shotgun (WGS) entry which is preliminary data.</text>
</comment>
<dbReference type="InterPro" id="IPR008920">
    <property type="entry name" value="TF_FadR/GntR_C"/>
</dbReference>